<dbReference type="Proteomes" id="UP000886814">
    <property type="component" value="Unassembled WGS sequence"/>
</dbReference>
<feature type="binding site" evidence="11">
    <location>
        <begin position="179"/>
        <end position="181"/>
    </location>
    <ligand>
        <name>beta-D-galactose</name>
        <dbReference type="ChEBI" id="CHEBI:27667"/>
    </ligand>
</feature>
<feature type="binding site" evidence="10">
    <location>
        <position position="254"/>
    </location>
    <ligand>
        <name>beta-D-galactose</name>
        <dbReference type="ChEBI" id="CHEBI:27667"/>
    </ligand>
</feature>
<dbReference type="PIRSF" id="PIRSF005096">
    <property type="entry name" value="GALM"/>
    <property type="match status" value="1"/>
</dbReference>
<evidence type="ECO:0000256" key="6">
    <source>
        <dbReference type="ARBA" id="ARBA00023235"/>
    </source>
</evidence>
<feature type="active site" description="Proton acceptor" evidence="9">
    <location>
        <position position="318"/>
    </location>
</feature>
<gene>
    <name evidence="12" type="ORF">H9747_02330</name>
</gene>
<comment type="catalytic activity">
    <reaction evidence="1 8">
        <text>alpha-D-glucose = beta-D-glucose</text>
        <dbReference type="Rhea" id="RHEA:10264"/>
        <dbReference type="ChEBI" id="CHEBI:15903"/>
        <dbReference type="ChEBI" id="CHEBI:17925"/>
        <dbReference type="EC" id="5.1.3.3"/>
    </reaction>
</comment>
<comment type="caution">
    <text evidence="12">The sequence shown here is derived from an EMBL/GenBank/DDBJ whole genome shotgun (WGS) entry which is preliminary data.</text>
</comment>
<dbReference type="InterPro" id="IPR015443">
    <property type="entry name" value="Aldose_1-epimerase"/>
</dbReference>
<evidence type="ECO:0000256" key="10">
    <source>
        <dbReference type="PIRSR" id="PIRSR005096-2"/>
    </source>
</evidence>
<evidence type="ECO:0000256" key="5">
    <source>
        <dbReference type="ARBA" id="ARBA00014165"/>
    </source>
</evidence>
<evidence type="ECO:0000256" key="1">
    <source>
        <dbReference type="ARBA" id="ARBA00001614"/>
    </source>
</evidence>
<dbReference type="GO" id="GO:0030246">
    <property type="term" value="F:carbohydrate binding"/>
    <property type="evidence" value="ECO:0007669"/>
    <property type="project" value="InterPro"/>
</dbReference>
<dbReference type="CDD" id="cd09019">
    <property type="entry name" value="galactose_mutarotase_like"/>
    <property type="match status" value="1"/>
</dbReference>
<feature type="binding site" evidence="11">
    <location>
        <begin position="80"/>
        <end position="81"/>
    </location>
    <ligand>
        <name>beta-D-galactose</name>
        <dbReference type="ChEBI" id="CHEBI:27667"/>
    </ligand>
</feature>
<dbReference type="SUPFAM" id="SSF74650">
    <property type="entry name" value="Galactose mutarotase-like"/>
    <property type="match status" value="1"/>
</dbReference>
<dbReference type="PANTHER" id="PTHR10091">
    <property type="entry name" value="ALDOSE-1-EPIMERASE"/>
    <property type="match status" value="1"/>
</dbReference>
<comment type="similarity">
    <text evidence="3 8">Belongs to the aldose epimerase family.</text>
</comment>
<reference evidence="12" key="1">
    <citation type="journal article" date="2021" name="PeerJ">
        <title>Extensive microbial diversity within the chicken gut microbiome revealed by metagenomics and culture.</title>
        <authorList>
            <person name="Gilroy R."/>
            <person name="Ravi A."/>
            <person name="Getino M."/>
            <person name="Pursley I."/>
            <person name="Horton D.L."/>
            <person name="Alikhan N.F."/>
            <person name="Baker D."/>
            <person name="Gharbi K."/>
            <person name="Hall N."/>
            <person name="Watson M."/>
            <person name="Adriaenssens E.M."/>
            <person name="Foster-Nyarko E."/>
            <person name="Jarju S."/>
            <person name="Secka A."/>
            <person name="Antonio M."/>
            <person name="Oren A."/>
            <person name="Chaudhuri R.R."/>
            <person name="La Ragione R."/>
            <person name="Hildebrand F."/>
            <person name="Pallen M.J."/>
        </authorList>
    </citation>
    <scope>NUCLEOTIDE SEQUENCE</scope>
    <source>
        <strain evidence="12">CHK195-9823</strain>
    </source>
</reference>
<dbReference type="NCBIfam" id="NF008277">
    <property type="entry name" value="PRK11055.1"/>
    <property type="match status" value="1"/>
</dbReference>
<dbReference type="EC" id="5.1.3.3" evidence="4 8"/>
<dbReference type="PROSITE" id="PS00545">
    <property type="entry name" value="ALDOSE_1_EPIMERASE"/>
    <property type="match status" value="1"/>
</dbReference>
<dbReference type="InterPro" id="IPR018052">
    <property type="entry name" value="Ald1_epimerase_CS"/>
</dbReference>
<evidence type="ECO:0000256" key="11">
    <source>
        <dbReference type="PIRSR" id="PIRSR005096-3"/>
    </source>
</evidence>
<dbReference type="Gene3D" id="2.70.98.10">
    <property type="match status" value="1"/>
</dbReference>
<proteinExistence type="inferred from homology"/>
<dbReference type="EMBL" id="DXIQ01000011">
    <property type="protein sequence ID" value="HIV37828.1"/>
    <property type="molecule type" value="Genomic_DNA"/>
</dbReference>
<dbReference type="GO" id="GO:0033499">
    <property type="term" value="P:galactose catabolic process via UDP-galactose, Leloir pathway"/>
    <property type="evidence" value="ECO:0007669"/>
    <property type="project" value="TreeGrafter"/>
</dbReference>
<reference evidence="12" key="2">
    <citation type="submission" date="2021-04" db="EMBL/GenBank/DDBJ databases">
        <authorList>
            <person name="Gilroy R."/>
        </authorList>
    </citation>
    <scope>NUCLEOTIDE SEQUENCE</scope>
    <source>
        <strain evidence="12">CHK195-9823</strain>
    </source>
</reference>
<dbReference type="InterPro" id="IPR047215">
    <property type="entry name" value="Galactose_mutarotase-like"/>
</dbReference>
<dbReference type="InterPro" id="IPR008183">
    <property type="entry name" value="Aldose_1/G6P_1-epimerase"/>
</dbReference>
<evidence type="ECO:0000313" key="13">
    <source>
        <dbReference type="Proteomes" id="UP000886814"/>
    </source>
</evidence>
<evidence type="ECO:0000256" key="7">
    <source>
        <dbReference type="ARBA" id="ARBA00023277"/>
    </source>
</evidence>
<dbReference type="InterPro" id="IPR011013">
    <property type="entry name" value="Gal_mutarotase_sf_dom"/>
</dbReference>
<organism evidence="12 13">
    <name type="scientific">Candidatus Blautia stercorigallinarum</name>
    <dbReference type="NCBI Taxonomy" id="2838501"/>
    <lineage>
        <taxon>Bacteria</taxon>
        <taxon>Bacillati</taxon>
        <taxon>Bacillota</taxon>
        <taxon>Clostridia</taxon>
        <taxon>Lachnospirales</taxon>
        <taxon>Lachnospiraceae</taxon>
        <taxon>Blautia</taxon>
    </lineage>
</organism>
<dbReference type="GO" id="GO:0004034">
    <property type="term" value="F:aldose 1-epimerase activity"/>
    <property type="evidence" value="ECO:0007669"/>
    <property type="project" value="UniProtKB-EC"/>
</dbReference>
<evidence type="ECO:0000313" key="12">
    <source>
        <dbReference type="EMBL" id="HIV37828.1"/>
    </source>
</evidence>
<dbReference type="InterPro" id="IPR014718">
    <property type="entry name" value="GH-type_carb-bd"/>
</dbReference>
<evidence type="ECO:0000256" key="8">
    <source>
        <dbReference type="PIRNR" id="PIRNR005096"/>
    </source>
</evidence>
<comment type="pathway">
    <text evidence="2 8">Carbohydrate metabolism; hexose metabolism.</text>
</comment>
<evidence type="ECO:0000256" key="9">
    <source>
        <dbReference type="PIRSR" id="PIRSR005096-1"/>
    </source>
</evidence>
<evidence type="ECO:0000256" key="2">
    <source>
        <dbReference type="ARBA" id="ARBA00005028"/>
    </source>
</evidence>
<dbReference type="PANTHER" id="PTHR10091:SF0">
    <property type="entry name" value="GALACTOSE MUTAROTASE"/>
    <property type="match status" value="1"/>
</dbReference>
<sequence>MGIKKEPFGKSLDNQDVFLYEITNGAGMTIAVSDFGATLVKILVPDRNGKTRDVALGYDNAEGYHDNPCHFGAVIGRNGNRIGGARFTLNGKEYQLAVNDNKNNLHSGPDWYRTRVWEVKKVDQEKNAVAFGLYSPDMDQGFPGNFTVQVTYTLTEDNEIQIHYEGTADQDTIVNMTNHSYFNLAGHEAGREALLDHKVQILAPEYTPVSDSEAIPTGEIAPVAGTPMDFQEPKKIGQDLEADFEQLKFGGGYDHNYALTRKKGAMRKAAAAEYEESGIAMEVYTDLPGMQFYIGNFIDNEKGKGGCIYEKRSGFCMETQYYPDACNQDSFESSVLKAGDKYDTTTVYKFSVKN</sequence>
<keyword evidence="6 8" id="KW-0413">Isomerase</keyword>
<evidence type="ECO:0000256" key="4">
    <source>
        <dbReference type="ARBA" id="ARBA00013185"/>
    </source>
</evidence>
<dbReference type="Pfam" id="PF01263">
    <property type="entry name" value="Aldose_epim"/>
    <property type="match status" value="1"/>
</dbReference>
<keyword evidence="7 8" id="KW-0119">Carbohydrate metabolism</keyword>
<dbReference type="GO" id="GO:0006006">
    <property type="term" value="P:glucose metabolic process"/>
    <property type="evidence" value="ECO:0007669"/>
    <property type="project" value="TreeGrafter"/>
</dbReference>
<accession>A0A9D1TE69</accession>
<protein>
    <recommendedName>
        <fullName evidence="5 8">Aldose 1-epimerase</fullName>
        <ecNumber evidence="4 8">5.1.3.3</ecNumber>
    </recommendedName>
</protein>
<dbReference type="AlphaFoldDB" id="A0A9D1TE69"/>
<evidence type="ECO:0000256" key="3">
    <source>
        <dbReference type="ARBA" id="ARBA00006206"/>
    </source>
</evidence>
<feature type="active site" description="Proton donor" evidence="9">
    <location>
        <position position="179"/>
    </location>
</feature>
<name>A0A9D1TE69_9FIRM</name>